<dbReference type="PANTHER" id="PTHR38042">
    <property type="entry name" value="UROPORPHYRINOGEN-III SYNTHASE, CHLOROPLASTIC"/>
    <property type="match status" value="1"/>
</dbReference>
<dbReference type="InterPro" id="IPR039793">
    <property type="entry name" value="UROS/Hem4"/>
</dbReference>
<keyword evidence="5 9" id="KW-0627">Porphyrin biosynthesis</keyword>
<dbReference type="Gene3D" id="3.40.50.10090">
    <property type="match status" value="2"/>
</dbReference>
<comment type="caution">
    <text evidence="11">The sequence shown here is derived from an EMBL/GenBank/DDBJ whole genome shotgun (WGS) entry which is preliminary data.</text>
</comment>
<evidence type="ECO:0000256" key="7">
    <source>
        <dbReference type="ARBA" id="ARBA00040167"/>
    </source>
</evidence>
<protein>
    <recommendedName>
        <fullName evidence="7 9">Uroporphyrinogen-III synthase</fullName>
        <ecNumber evidence="3 9">4.2.1.75</ecNumber>
    </recommendedName>
</protein>
<dbReference type="AlphaFoldDB" id="A0A1A7REZ6"/>
<dbReference type="SUPFAM" id="SSF69618">
    <property type="entry name" value="HemD-like"/>
    <property type="match status" value="1"/>
</dbReference>
<dbReference type="GO" id="GO:0006780">
    <property type="term" value="P:uroporphyrinogen III biosynthetic process"/>
    <property type="evidence" value="ECO:0007669"/>
    <property type="project" value="UniProtKB-UniRule"/>
</dbReference>
<sequence length="259" mass="28959">MLFINTRPQDRAAVLTETLQQAGVRVLELPLLELKAAPWSQDLAQLYSALLYAQVIVVVSPSAVHMGMAGLAQAGLKIEQLKQIHWIAVGQATANTLADYGINSAVPEVETSEGMLSLPILEQLAAGATVAFWRGEGGRQFMMQQLIDRGIHVLNFVLYHRQCPTEAEQIIKKNRTVFESSSSYCMLVTSEASWLNWLRLMQPYPQCVADAYYLVLGERLMQLLEHYGQQSNLELKILQLNDLNALHILQQVRQVQGNT</sequence>
<evidence type="ECO:0000313" key="11">
    <source>
        <dbReference type="EMBL" id="OBX30008.1"/>
    </source>
</evidence>
<dbReference type="EMBL" id="LZDS01000001">
    <property type="protein sequence ID" value="OBX30008.1"/>
    <property type="molecule type" value="Genomic_DNA"/>
</dbReference>
<dbReference type="Pfam" id="PF02602">
    <property type="entry name" value="HEM4"/>
    <property type="match status" value="1"/>
</dbReference>
<dbReference type="GO" id="GO:0004852">
    <property type="term" value="F:uroporphyrinogen-III synthase activity"/>
    <property type="evidence" value="ECO:0007669"/>
    <property type="project" value="UniProtKB-UniRule"/>
</dbReference>
<evidence type="ECO:0000256" key="4">
    <source>
        <dbReference type="ARBA" id="ARBA00023239"/>
    </source>
</evidence>
<comment type="similarity">
    <text evidence="2 9">Belongs to the uroporphyrinogen-III synthase family.</text>
</comment>
<dbReference type="OrthoDB" id="9787650at2"/>
<evidence type="ECO:0000256" key="3">
    <source>
        <dbReference type="ARBA" id="ARBA00013109"/>
    </source>
</evidence>
<comment type="catalytic activity">
    <reaction evidence="8 9">
        <text>hydroxymethylbilane = uroporphyrinogen III + H2O</text>
        <dbReference type="Rhea" id="RHEA:18965"/>
        <dbReference type="ChEBI" id="CHEBI:15377"/>
        <dbReference type="ChEBI" id="CHEBI:57308"/>
        <dbReference type="ChEBI" id="CHEBI:57845"/>
        <dbReference type="EC" id="4.2.1.75"/>
    </reaction>
</comment>
<dbReference type="GO" id="GO:0006782">
    <property type="term" value="P:protoporphyrinogen IX biosynthetic process"/>
    <property type="evidence" value="ECO:0007669"/>
    <property type="project" value="UniProtKB-UniRule"/>
</dbReference>
<reference evidence="12" key="1">
    <citation type="submission" date="2016-06" db="EMBL/GenBank/DDBJ databases">
        <authorList>
            <person name="Radolfova-Krizova L."/>
            <person name="Nemec A."/>
        </authorList>
    </citation>
    <scope>NUCLEOTIDE SEQUENCE [LARGE SCALE GENOMIC DNA]</scope>
    <source>
        <strain evidence="12">ANC 4275</strain>
    </source>
</reference>
<dbReference type="PANTHER" id="PTHR38042:SF1">
    <property type="entry name" value="UROPORPHYRINOGEN-III SYNTHASE, CHLOROPLASTIC"/>
    <property type="match status" value="1"/>
</dbReference>
<dbReference type="EC" id="4.2.1.75" evidence="3 9"/>
<evidence type="ECO:0000313" key="12">
    <source>
        <dbReference type="Proteomes" id="UP000185753"/>
    </source>
</evidence>
<name>A0A1A7REZ6_9GAMM</name>
<keyword evidence="4 9" id="KW-0456">Lyase</keyword>
<feature type="domain" description="Tetrapyrrole biosynthesis uroporphyrinogen III synthase" evidence="10">
    <location>
        <begin position="15"/>
        <end position="231"/>
    </location>
</feature>
<evidence type="ECO:0000256" key="5">
    <source>
        <dbReference type="ARBA" id="ARBA00023244"/>
    </source>
</evidence>
<dbReference type="InterPro" id="IPR036108">
    <property type="entry name" value="4pyrrol_syn_uPrphyn_synt_sf"/>
</dbReference>
<proteinExistence type="inferred from homology"/>
<keyword evidence="12" id="KW-1185">Reference proteome</keyword>
<organism evidence="11 12">
    <name type="scientific">Acinetobacter gandensis</name>
    <dbReference type="NCBI Taxonomy" id="1443941"/>
    <lineage>
        <taxon>Bacteria</taxon>
        <taxon>Pseudomonadati</taxon>
        <taxon>Pseudomonadota</taxon>
        <taxon>Gammaproteobacteria</taxon>
        <taxon>Moraxellales</taxon>
        <taxon>Moraxellaceae</taxon>
        <taxon>Acinetobacter</taxon>
    </lineage>
</organism>
<accession>A0A1A7REZ6</accession>
<evidence type="ECO:0000256" key="9">
    <source>
        <dbReference type="RuleBase" id="RU366031"/>
    </source>
</evidence>
<dbReference type="Proteomes" id="UP000185753">
    <property type="component" value="Unassembled WGS sequence"/>
</dbReference>
<comment type="pathway">
    <text evidence="1 9">Porphyrin-containing compound metabolism; protoporphyrin-IX biosynthesis; coproporphyrinogen-III from 5-aminolevulinate: step 3/4.</text>
</comment>
<evidence type="ECO:0000256" key="2">
    <source>
        <dbReference type="ARBA" id="ARBA00008133"/>
    </source>
</evidence>
<dbReference type="CDD" id="cd06578">
    <property type="entry name" value="HemD"/>
    <property type="match status" value="1"/>
</dbReference>
<gene>
    <name evidence="11" type="ORF">A9J31_00405</name>
</gene>
<dbReference type="RefSeq" id="WP_067761391.1">
    <property type="nucleotide sequence ID" value="NZ_CP183909.1"/>
</dbReference>
<dbReference type="UniPathway" id="UPA00251">
    <property type="reaction ID" value="UER00320"/>
</dbReference>
<dbReference type="InterPro" id="IPR003754">
    <property type="entry name" value="4pyrrol_synth_uPrphyn_synth"/>
</dbReference>
<evidence type="ECO:0000256" key="8">
    <source>
        <dbReference type="ARBA" id="ARBA00048617"/>
    </source>
</evidence>
<evidence type="ECO:0000256" key="1">
    <source>
        <dbReference type="ARBA" id="ARBA00004772"/>
    </source>
</evidence>
<comment type="function">
    <text evidence="6 9">Catalyzes cyclization of the linear tetrapyrrole, hydroxymethylbilane, to the macrocyclic uroporphyrinogen III.</text>
</comment>
<dbReference type="STRING" id="1443941.A9J31_00405"/>
<evidence type="ECO:0000256" key="6">
    <source>
        <dbReference type="ARBA" id="ARBA00037589"/>
    </source>
</evidence>
<evidence type="ECO:0000259" key="10">
    <source>
        <dbReference type="Pfam" id="PF02602"/>
    </source>
</evidence>